<comment type="caution">
    <text evidence="2">The sequence shown here is derived from an EMBL/GenBank/DDBJ whole genome shotgun (WGS) entry which is preliminary data.</text>
</comment>
<dbReference type="PANTHER" id="PTHR33360">
    <property type="entry name" value="TRANSPOSASE FOR INSERTION SEQUENCE ELEMENT IS200"/>
    <property type="match status" value="1"/>
</dbReference>
<evidence type="ECO:0000313" key="2">
    <source>
        <dbReference type="EMBL" id="MBE1425381.1"/>
    </source>
</evidence>
<keyword evidence="3" id="KW-1185">Reference proteome</keyword>
<feature type="domain" description="Transposase IS200-like" evidence="1">
    <location>
        <begin position="1"/>
        <end position="99"/>
    </location>
</feature>
<name>A0ABR9H3T9_9BACT</name>
<accession>A0ABR9H3T9</accession>
<evidence type="ECO:0000259" key="1">
    <source>
        <dbReference type="SMART" id="SM01321"/>
    </source>
</evidence>
<organism evidence="2 3">
    <name type="scientific">Desulfomicrobium macestii</name>
    <dbReference type="NCBI Taxonomy" id="90731"/>
    <lineage>
        <taxon>Bacteria</taxon>
        <taxon>Pseudomonadati</taxon>
        <taxon>Thermodesulfobacteriota</taxon>
        <taxon>Desulfovibrionia</taxon>
        <taxon>Desulfovibrionales</taxon>
        <taxon>Desulfomicrobiaceae</taxon>
        <taxon>Desulfomicrobium</taxon>
    </lineage>
</organism>
<proteinExistence type="predicted"/>
<dbReference type="PANTHER" id="PTHR33360:SF2">
    <property type="entry name" value="TRANSPOSASE FOR INSERTION SEQUENCE ELEMENT IS200"/>
    <property type="match status" value="1"/>
</dbReference>
<dbReference type="SUPFAM" id="SSF143422">
    <property type="entry name" value="Transposase IS200-like"/>
    <property type="match status" value="1"/>
</dbReference>
<dbReference type="EMBL" id="JADBGG010000013">
    <property type="protein sequence ID" value="MBE1425381.1"/>
    <property type="molecule type" value="Genomic_DNA"/>
</dbReference>
<dbReference type="InterPro" id="IPR002686">
    <property type="entry name" value="Transposase_17"/>
</dbReference>
<dbReference type="Gene3D" id="3.30.70.1290">
    <property type="entry name" value="Transposase IS200-like"/>
    <property type="match status" value="1"/>
</dbReference>
<evidence type="ECO:0000313" key="3">
    <source>
        <dbReference type="Proteomes" id="UP000639010"/>
    </source>
</evidence>
<reference evidence="2 3" key="1">
    <citation type="submission" date="2020-10" db="EMBL/GenBank/DDBJ databases">
        <title>Genomic Encyclopedia of Type Strains, Phase IV (KMG-IV): sequencing the most valuable type-strain genomes for metagenomic binning, comparative biology and taxonomic classification.</title>
        <authorList>
            <person name="Goeker M."/>
        </authorList>
    </citation>
    <scope>NUCLEOTIDE SEQUENCE [LARGE SCALE GENOMIC DNA]</scope>
    <source>
        <strain evidence="2 3">DSM 4194</strain>
    </source>
</reference>
<dbReference type="Proteomes" id="UP000639010">
    <property type="component" value="Unassembled WGS sequence"/>
</dbReference>
<dbReference type="InterPro" id="IPR036515">
    <property type="entry name" value="Transposase_17_sf"/>
</dbReference>
<dbReference type="NCBIfam" id="NF033573">
    <property type="entry name" value="transpos_IS200"/>
    <property type="match status" value="1"/>
</dbReference>
<gene>
    <name evidence="2" type="ORF">H4684_002034</name>
</gene>
<protein>
    <submittedName>
        <fullName evidence="2">Transposase</fullName>
    </submittedName>
</protein>
<sequence length="104" mass="11865">MRDRLKELFGRICDNAKCILVEMDGEADHVHLLVDASPNVQPSRLVNTLKTISSRELRKEFAVELARHYWKPVLWSRAYCVLSAGGAPLDVIRKYIQNQGKDAE</sequence>
<dbReference type="SMART" id="SM01321">
    <property type="entry name" value="Y1_Tnp"/>
    <property type="match status" value="1"/>
</dbReference>
<dbReference type="Pfam" id="PF01797">
    <property type="entry name" value="Y1_Tnp"/>
    <property type="match status" value="1"/>
</dbReference>